<evidence type="ECO:0000313" key="3">
    <source>
        <dbReference type="EMBL" id="GAY72758.1"/>
    </source>
</evidence>
<evidence type="ECO:0000256" key="1">
    <source>
        <dbReference type="SAM" id="Phobius"/>
    </source>
</evidence>
<keyword evidence="1" id="KW-1133">Transmembrane helix</keyword>
<keyword evidence="4" id="KW-1185">Reference proteome</keyword>
<dbReference type="SUPFAM" id="SSF48317">
    <property type="entry name" value="Acid phosphatase/Vanadium-dependent haloperoxidase"/>
    <property type="match status" value="1"/>
</dbReference>
<feature type="transmembrane region" description="Helical" evidence="1">
    <location>
        <begin position="163"/>
        <end position="181"/>
    </location>
</feature>
<evidence type="ECO:0000259" key="2">
    <source>
        <dbReference type="SMART" id="SM00014"/>
    </source>
</evidence>
<dbReference type="PANTHER" id="PTHR14969">
    <property type="entry name" value="SPHINGOSINE-1-PHOSPHATE PHOSPHOHYDROLASE"/>
    <property type="match status" value="1"/>
</dbReference>
<organism evidence="3 4">
    <name type="scientific">Lentilactobacillus kosonis</name>
    <dbReference type="NCBI Taxonomy" id="2810561"/>
    <lineage>
        <taxon>Bacteria</taxon>
        <taxon>Bacillati</taxon>
        <taxon>Bacillota</taxon>
        <taxon>Bacilli</taxon>
        <taxon>Lactobacillales</taxon>
        <taxon>Lactobacillaceae</taxon>
        <taxon>Lentilactobacillus</taxon>
    </lineage>
</organism>
<proteinExistence type="predicted"/>
<comment type="caution">
    <text evidence="3">The sequence shown here is derived from an EMBL/GenBank/DDBJ whole genome shotgun (WGS) entry which is preliminary data.</text>
</comment>
<keyword evidence="1" id="KW-0812">Transmembrane</keyword>
<evidence type="ECO:0000313" key="4">
    <source>
        <dbReference type="Proteomes" id="UP000286974"/>
    </source>
</evidence>
<dbReference type="PANTHER" id="PTHR14969:SF13">
    <property type="entry name" value="AT30094P"/>
    <property type="match status" value="1"/>
</dbReference>
<feature type="transmembrane region" description="Helical" evidence="1">
    <location>
        <begin position="187"/>
        <end position="205"/>
    </location>
</feature>
<dbReference type="AlphaFoldDB" id="A0A401FKF6"/>
<dbReference type="EMBL" id="BEXA01000002">
    <property type="protein sequence ID" value="GAY72758.1"/>
    <property type="molecule type" value="Genomic_DNA"/>
</dbReference>
<feature type="transmembrane region" description="Helical" evidence="1">
    <location>
        <begin position="12"/>
        <end position="31"/>
    </location>
</feature>
<dbReference type="Proteomes" id="UP000286974">
    <property type="component" value="Unassembled WGS sequence"/>
</dbReference>
<accession>A0A401FKF6</accession>
<reference evidence="3 4" key="1">
    <citation type="submission" date="2017-11" db="EMBL/GenBank/DDBJ databases">
        <title>Draft Genome Sequence of Lactobacillus curieae NBRC 111893 isolated from Koso, a Japanese sugar-Vegetable Fermented Beverage.</title>
        <authorList>
            <person name="Chiou T.Y."/>
            <person name="Oshima K."/>
            <person name="Suda W."/>
            <person name="Hattori M."/>
            <person name="Takahashi T."/>
        </authorList>
    </citation>
    <scope>NUCLEOTIDE SEQUENCE [LARGE SCALE GENOMIC DNA]</scope>
    <source>
        <strain evidence="3 4">NBRC111893</strain>
    </source>
</reference>
<dbReference type="CDD" id="cd03392">
    <property type="entry name" value="PAP2_like_2"/>
    <property type="match status" value="1"/>
</dbReference>
<name>A0A401FKF6_9LACO</name>
<dbReference type="OrthoDB" id="9789113at2"/>
<keyword evidence="1" id="KW-0472">Membrane</keyword>
<sequence>MNKLNYRNQKLTITVTAIIFLTLTILVVSHYSPLQTIDNYIQAAIRSTMSPSQTSFLIPITNLMGIRLSLMIAGFIIIVLFLLKQKSAALFIIINCLVLSYPINGLLKLIINRPRPALHHLVFVHSSSYPSGHAMISIMLGGSLILLMNHFGRRNSFTFITKLLIILFIMVIGYSRIYLGVHYPSDVIAGYCMGLIIINTTYILFKRWHIL</sequence>
<dbReference type="SMART" id="SM00014">
    <property type="entry name" value="acidPPc"/>
    <property type="match status" value="1"/>
</dbReference>
<dbReference type="InterPro" id="IPR000326">
    <property type="entry name" value="PAP2/HPO"/>
</dbReference>
<dbReference type="InterPro" id="IPR036938">
    <property type="entry name" value="PAP2/HPO_sf"/>
</dbReference>
<dbReference type="RefSeq" id="WP_125008030.1">
    <property type="nucleotide sequence ID" value="NZ_BEXA01000002.1"/>
</dbReference>
<feature type="transmembrane region" description="Helical" evidence="1">
    <location>
        <begin position="131"/>
        <end position="151"/>
    </location>
</feature>
<feature type="domain" description="Phosphatidic acid phosphatase type 2/haloperoxidase" evidence="2">
    <location>
        <begin position="89"/>
        <end position="202"/>
    </location>
</feature>
<feature type="transmembrane region" description="Helical" evidence="1">
    <location>
        <begin position="90"/>
        <end position="111"/>
    </location>
</feature>
<gene>
    <name evidence="3" type="ORF">NBRC111893_904</name>
</gene>
<dbReference type="Pfam" id="PF01569">
    <property type="entry name" value="PAP2"/>
    <property type="match status" value="1"/>
</dbReference>
<protein>
    <submittedName>
        <fullName evidence="3">Membrane-associated phospholipid phosphatase</fullName>
    </submittedName>
</protein>
<feature type="transmembrane region" description="Helical" evidence="1">
    <location>
        <begin position="56"/>
        <end position="83"/>
    </location>
</feature>
<dbReference type="Gene3D" id="1.20.144.10">
    <property type="entry name" value="Phosphatidic acid phosphatase type 2/haloperoxidase"/>
    <property type="match status" value="2"/>
</dbReference>